<organism evidence="3 4">
    <name type="scientific">Exiguobacterium mexicanum</name>
    <dbReference type="NCBI Taxonomy" id="340146"/>
    <lineage>
        <taxon>Bacteria</taxon>
        <taxon>Bacillati</taxon>
        <taxon>Bacillota</taxon>
        <taxon>Bacilli</taxon>
        <taxon>Bacillales</taxon>
        <taxon>Bacillales Family XII. Incertae Sedis</taxon>
        <taxon>Exiguobacterium</taxon>
    </lineage>
</organism>
<accession>A0ABT7MT01</accession>
<evidence type="ECO:0000256" key="2">
    <source>
        <dbReference type="SAM" id="Phobius"/>
    </source>
</evidence>
<feature type="region of interest" description="Disordered" evidence="1">
    <location>
        <begin position="41"/>
        <end position="71"/>
    </location>
</feature>
<evidence type="ECO:0000313" key="3">
    <source>
        <dbReference type="EMBL" id="MDL5378334.1"/>
    </source>
</evidence>
<proteinExistence type="predicted"/>
<keyword evidence="2" id="KW-0472">Membrane</keyword>
<protein>
    <submittedName>
        <fullName evidence="3">Uncharacterized protein</fullName>
    </submittedName>
</protein>
<keyword evidence="4" id="KW-1185">Reference proteome</keyword>
<keyword evidence="2" id="KW-1133">Transmembrane helix</keyword>
<sequence>MKITWLIATIGIFTLMIIVGGSYLLLTRGTMSNNKQHMGSMMNGGNTTTNQNMMEGMGHGASVDLKSTEEKERRLNIPKILKADRETKNSIQYTIVAKQGETKFFRDAKKN</sequence>
<keyword evidence="2" id="KW-0812">Transmembrane</keyword>
<gene>
    <name evidence="3" type="ORF">QR695_15150</name>
</gene>
<dbReference type="Proteomes" id="UP001230807">
    <property type="component" value="Unassembled WGS sequence"/>
</dbReference>
<feature type="transmembrane region" description="Helical" evidence="2">
    <location>
        <begin position="6"/>
        <end position="26"/>
    </location>
</feature>
<comment type="caution">
    <text evidence="3">The sequence shown here is derived from an EMBL/GenBank/DDBJ whole genome shotgun (WGS) entry which is preliminary data.</text>
</comment>
<evidence type="ECO:0000313" key="4">
    <source>
        <dbReference type="Proteomes" id="UP001230807"/>
    </source>
</evidence>
<reference evidence="3 4" key="1">
    <citation type="submission" date="2023-06" db="EMBL/GenBank/DDBJ databases">
        <title>Influencing factors and mechanism of Cr(VI) reduction by facultative anaerobic Exiguobacterium sp. PY14.</title>
        <authorList>
            <person name="Zou L."/>
        </authorList>
    </citation>
    <scope>NUCLEOTIDE SEQUENCE [LARGE SCALE GENOMIC DNA]</scope>
    <source>
        <strain evidence="3 4">PY14</strain>
    </source>
</reference>
<evidence type="ECO:0000256" key="1">
    <source>
        <dbReference type="SAM" id="MobiDB-lite"/>
    </source>
</evidence>
<dbReference type="RefSeq" id="WP_214686842.1">
    <property type="nucleotide sequence ID" value="NZ_CP172296.1"/>
</dbReference>
<feature type="compositionally biased region" description="Low complexity" evidence="1">
    <location>
        <begin position="41"/>
        <end position="56"/>
    </location>
</feature>
<dbReference type="EMBL" id="JASWER010000024">
    <property type="protein sequence ID" value="MDL5378334.1"/>
    <property type="molecule type" value="Genomic_DNA"/>
</dbReference>
<name>A0ABT7MT01_9BACL</name>